<organism evidence="2 3">
    <name type="scientific">Thanatephorus cucumeris (strain AG1-IA)</name>
    <name type="common">Rice sheath blight fungus</name>
    <name type="synonym">Rhizoctonia solani</name>
    <dbReference type="NCBI Taxonomy" id="983506"/>
    <lineage>
        <taxon>Eukaryota</taxon>
        <taxon>Fungi</taxon>
        <taxon>Dikarya</taxon>
        <taxon>Basidiomycota</taxon>
        <taxon>Agaricomycotina</taxon>
        <taxon>Agaricomycetes</taxon>
        <taxon>Cantharellales</taxon>
        <taxon>Ceratobasidiaceae</taxon>
        <taxon>Rhizoctonia</taxon>
        <taxon>Rhizoctonia solani AG-1</taxon>
    </lineage>
</organism>
<keyword evidence="1" id="KW-1133">Transmembrane helix</keyword>
<protein>
    <submittedName>
        <fullName evidence="2">Uncharacterized protein</fullName>
    </submittedName>
</protein>
<dbReference type="EMBL" id="AFRT01004375">
    <property type="protein sequence ID" value="ELU36082.1"/>
    <property type="molecule type" value="Genomic_DNA"/>
</dbReference>
<feature type="transmembrane region" description="Helical" evidence="1">
    <location>
        <begin position="149"/>
        <end position="171"/>
    </location>
</feature>
<dbReference type="AlphaFoldDB" id="L8WH73"/>
<evidence type="ECO:0000313" key="3">
    <source>
        <dbReference type="Proteomes" id="UP000011668"/>
    </source>
</evidence>
<dbReference type="HOGENOM" id="CLU_1469174_0_0_1"/>
<keyword evidence="3" id="KW-1185">Reference proteome</keyword>
<reference evidence="2 3" key="1">
    <citation type="journal article" date="2013" name="Nat. Commun.">
        <title>The evolution and pathogenic mechanisms of the rice sheath blight pathogen.</title>
        <authorList>
            <person name="Zheng A."/>
            <person name="Lin R."/>
            <person name="Xu L."/>
            <person name="Qin P."/>
            <person name="Tang C."/>
            <person name="Ai P."/>
            <person name="Zhang D."/>
            <person name="Liu Y."/>
            <person name="Sun Z."/>
            <person name="Feng H."/>
            <person name="Wang Y."/>
            <person name="Chen Y."/>
            <person name="Liang X."/>
            <person name="Fu R."/>
            <person name="Li Q."/>
            <person name="Zhang J."/>
            <person name="Yu X."/>
            <person name="Xie Z."/>
            <person name="Ding L."/>
            <person name="Guan P."/>
            <person name="Tang J."/>
            <person name="Liang Y."/>
            <person name="Wang S."/>
            <person name="Deng Q."/>
            <person name="Li S."/>
            <person name="Zhu J."/>
            <person name="Wang L."/>
            <person name="Liu H."/>
            <person name="Li P."/>
        </authorList>
    </citation>
    <scope>NUCLEOTIDE SEQUENCE [LARGE SCALE GENOMIC DNA]</scope>
    <source>
        <strain evidence="3">AG-1 IA</strain>
    </source>
</reference>
<dbReference type="OrthoDB" id="3224089at2759"/>
<accession>L8WH73</accession>
<comment type="caution">
    <text evidence="2">The sequence shown here is derived from an EMBL/GenBank/DDBJ whole genome shotgun (WGS) entry which is preliminary data.</text>
</comment>
<dbReference type="Proteomes" id="UP000011668">
    <property type="component" value="Unassembled WGS sequence"/>
</dbReference>
<name>L8WH73_THACA</name>
<gene>
    <name evidence="2" type="ORF">AG1IA_09888</name>
</gene>
<proteinExistence type="predicted"/>
<keyword evidence="1" id="KW-0472">Membrane</keyword>
<keyword evidence="1" id="KW-0812">Transmembrane</keyword>
<sequence>MAVCRRAQICIRVVGLAKSGILHSVADEQETGHQFIEINPLRPINLTVPNSIPQVKVAVSATANTQASRSQHNDIRIRVSRFMLHLYKYQSVQWQFLHIQLHSFILIEPAIMGKYLDEPTLNGVPSSEEQPLVVGLDEKARRRRRCRRFAHFIVASIALILIGYGSLRLFAYKVRCRASFPLLG</sequence>
<evidence type="ECO:0000256" key="1">
    <source>
        <dbReference type="SAM" id="Phobius"/>
    </source>
</evidence>
<evidence type="ECO:0000313" key="2">
    <source>
        <dbReference type="EMBL" id="ELU36082.1"/>
    </source>
</evidence>